<sequence>MITFVELLSGFLSTYFFIFTKWSTLYKYIGLLIFEAFSCIALVVLLITEAKVKNEPLISTVAAVFYSLIIGIIGAIAIFILSFFFGAFIFDCGTLFFSSFFAFTIFKTCIFTGYTNIIPLLVNSYLVPNCGKIAPLYYTLLFSYFSSFSVVLEVESDLFKWPNFAISAALIGRLIGVVYKLAKEYRFKDNITKSSMFLKKNN</sequence>
<reference evidence="2 3" key="1">
    <citation type="submission" date="2023-10" db="EMBL/GenBank/DDBJ databases">
        <title>Comparative genomics analysis reveals potential genetic determinants of host preference in Cryptosporidium xiaoi.</title>
        <authorList>
            <person name="Xiao L."/>
            <person name="Li J."/>
        </authorList>
    </citation>
    <scope>NUCLEOTIDE SEQUENCE [LARGE SCALE GENOMIC DNA]</scope>
    <source>
        <strain evidence="2 3">52996</strain>
    </source>
</reference>
<evidence type="ECO:0000313" key="3">
    <source>
        <dbReference type="Proteomes" id="UP001311799"/>
    </source>
</evidence>
<dbReference type="Proteomes" id="UP001311799">
    <property type="component" value="Unassembled WGS sequence"/>
</dbReference>
<gene>
    <name evidence="2" type="ORF">RS030_101678</name>
</gene>
<feature type="transmembrane region" description="Helical" evidence="1">
    <location>
        <begin position="96"/>
        <end position="122"/>
    </location>
</feature>
<feature type="transmembrane region" description="Helical" evidence="1">
    <location>
        <begin position="164"/>
        <end position="182"/>
    </location>
</feature>
<dbReference type="AlphaFoldDB" id="A0AAV9Y3C2"/>
<feature type="transmembrane region" description="Helical" evidence="1">
    <location>
        <begin position="25"/>
        <end position="48"/>
    </location>
</feature>
<protein>
    <submittedName>
        <fullName evidence="2">Uncharacterized protein</fullName>
    </submittedName>
</protein>
<comment type="caution">
    <text evidence="2">The sequence shown here is derived from an EMBL/GenBank/DDBJ whole genome shotgun (WGS) entry which is preliminary data.</text>
</comment>
<keyword evidence="3" id="KW-1185">Reference proteome</keyword>
<feature type="transmembrane region" description="Helical" evidence="1">
    <location>
        <begin position="60"/>
        <end position="90"/>
    </location>
</feature>
<organism evidence="2 3">
    <name type="scientific">Cryptosporidium xiaoi</name>
    <dbReference type="NCBI Taxonomy" id="659607"/>
    <lineage>
        <taxon>Eukaryota</taxon>
        <taxon>Sar</taxon>
        <taxon>Alveolata</taxon>
        <taxon>Apicomplexa</taxon>
        <taxon>Conoidasida</taxon>
        <taxon>Coccidia</taxon>
        <taxon>Eucoccidiorida</taxon>
        <taxon>Eimeriorina</taxon>
        <taxon>Cryptosporidiidae</taxon>
        <taxon>Cryptosporidium</taxon>
    </lineage>
</organism>
<keyword evidence="1" id="KW-1133">Transmembrane helix</keyword>
<keyword evidence="1" id="KW-0472">Membrane</keyword>
<dbReference type="EMBL" id="JAWDEY010000001">
    <property type="protein sequence ID" value="KAK6591249.1"/>
    <property type="molecule type" value="Genomic_DNA"/>
</dbReference>
<evidence type="ECO:0000256" key="1">
    <source>
        <dbReference type="SAM" id="Phobius"/>
    </source>
</evidence>
<evidence type="ECO:0000313" key="2">
    <source>
        <dbReference type="EMBL" id="KAK6591249.1"/>
    </source>
</evidence>
<feature type="transmembrane region" description="Helical" evidence="1">
    <location>
        <begin position="134"/>
        <end position="152"/>
    </location>
</feature>
<accession>A0AAV9Y3C2</accession>
<name>A0AAV9Y3C2_9CRYT</name>
<keyword evidence="1" id="KW-0812">Transmembrane</keyword>
<proteinExistence type="predicted"/>